<dbReference type="EMBL" id="JARQZJ010000121">
    <property type="protein sequence ID" value="KAK9888857.1"/>
    <property type="molecule type" value="Genomic_DNA"/>
</dbReference>
<dbReference type="Proteomes" id="UP001431783">
    <property type="component" value="Unassembled WGS sequence"/>
</dbReference>
<keyword evidence="2" id="KW-0963">Cytoplasm</keyword>
<dbReference type="InterPro" id="IPR001752">
    <property type="entry name" value="Kinesin_motor_dom"/>
</dbReference>
<dbReference type="GO" id="GO:0005524">
    <property type="term" value="F:ATP binding"/>
    <property type="evidence" value="ECO:0007669"/>
    <property type="project" value="UniProtKB-UniRule"/>
</dbReference>
<comment type="similarity">
    <text evidence="9">Belongs to the TRAFAC class myosin-kinesin ATPase superfamily. Kinesin family.</text>
</comment>
<dbReference type="SUPFAM" id="SSF52540">
    <property type="entry name" value="P-loop containing nucleoside triphosphate hydrolases"/>
    <property type="match status" value="1"/>
</dbReference>
<keyword evidence="7 9" id="KW-0505">Motor protein</keyword>
<evidence type="ECO:0000256" key="11">
    <source>
        <dbReference type="SAM" id="MobiDB-lite"/>
    </source>
</evidence>
<feature type="domain" description="Kinesin motor" evidence="12">
    <location>
        <begin position="66"/>
        <end position="465"/>
    </location>
</feature>
<dbReference type="Pfam" id="PF00225">
    <property type="entry name" value="Kinesin"/>
    <property type="match status" value="1"/>
</dbReference>
<evidence type="ECO:0000256" key="8">
    <source>
        <dbReference type="ARBA" id="ARBA00023212"/>
    </source>
</evidence>
<name>A0AAW1V984_9CUCU</name>
<keyword evidence="6 10" id="KW-0175">Coiled coil</keyword>
<dbReference type="SMART" id="SM00129">
    <property type="entry name" value="KISc"/>
    <property type="match status" value="1"/>
</dbReference>
<evidence type="ECO:0000256" key="10">
    <source>
        <dbReference type="SAM" id="Coils"/>
    </source>
</evidence>
<dbReference type="PANTHER" id="PTHR47970">
    <property type="entry name" value="KINESIN-LIKE PROTEIN KIF11"/>
    <property type="match status" value="1"/>
</dbReference>
<keyword evidence="4 9" id="KW-0547">Nucleotide-binding</keyword>
<dbReference type="InterPro" id="IPR027417">
    <property type="entry name" value="P-loop_NTPase"/>
</dbReference>
<sequence length="668" mass="77055">MAKMSTDVSYIRARDPSIRSYFYRDLLKKSRRNIEFFTDSSTSSDDSDVIFSEPDQEEKPQEEEGYIQIYLRIKPSKDASQDYIIKDNSLTYKAIEQPTPSISIKEKDLLNKYCFTKIFGPESKQTEIFNSIVKARVLEFINGRNSSLFTYGASGAGKTFTIVGNAEEPGLIPRALEYLFRTLPQLPDTASVKPMPDGQVSRLNQREMETEMKVKNNILESFKGNERAQNIKTYRAMQVRLSNDAPALLEPLHEVSIGIWVSFIEIYNEEIFDLLQTVPSTGKQKTKVRIGITNSNVYIKDLTHVNVCNGLEAFLVFQYGIQKLRYAETVSNNHSSRSHSIFSVKIAQALDNGTGVYISTFNFGDLAGVERSKKTKNAGDRLKESNSINMSLMVLGRCFAALRNSQKTPGVKPNIPFRESKLTQLLQRALSGLENLCMVVNINTSKNMIDENLAVLNFSAMTKEIVIKSHHEQEKSKFNKISNAENLKDLDEEIEKLELGLANYKEIFLEYKRNSDKNSELENKNIVEMWEEILNDNEKINEDKITMLKNRYERQFDYDCEKNNRHLGNNFERNKKRKLDRQKLENEKITLFQKKSLEQQYNISELKEQIRQLKESKKEVLETFQKIEENLLDKVKSNNNILSNMAHSCEEEEMNSFMMHEEECAFDS</sequence>
<feature type="coiled-coil region" evidence="10">
    <location>
        <begin position="596"/>
        <end position="630"/>
    </location>
</feature>
<dbReference type="GO" id="GO:0090307">
    <property type="term" value="P:mitotic spindle assembly"/>
    <property type="evidence" value="ECO:0007669"/>
    <property type="project" value="TreeGrafter"/>
</dbReference>
<dbReference type="PRINTS" id="PR00380">
    <property type="entry name" value="KINESINHEAVY"/>
</dbReference>
<feature type="region of interest" description="Disordered" evidence="11">
    <location>
        <begin position="39"/>
        <end position="63"/>
    </location>
</feature>
<dbReference type="PROSITE" id="PS50067">
    <property type="entry name" value="KINESIN_MOTOR_2"/>
    <property type="match status" value="1"/>
</dbReference>
<dbReference type="GO" id="GO:0051231">
    <property type="term" value="P:spindle elongation"/>
    <property type="evidence" value="ECO:0007669"/>
    <property type="project" value="TreeGrafter"/>
</dbReference>
<accession>A0AAW1V984</accession>
<proteinExistence type="inferred from homology"/>
<dbReference type="GO" id="GO:0072686">
    <property type="term" value="C:mitotic spindle"/>
    <property type="evidence" value="ECO:0007669"/>
    <property type="project" value="TreeGrafter"/>
</dbReference>
<evidence type="ECO:0000256" key="1">
    <source>
        <dbReference type="ARBA" id="ARBA00004186"/>
    </source>
</evidence>
<gene>
    <name evidence="13" type="ORF">WA026_001078</name>
</gene>
<comment type="subcellular location">
    <subcellularLocation>
        <location evidence="1">Cytoplasm</location>
        <location evidence="1">Cytoskeleton</location>
        <location evidence="1">Spindle</location>
    </subcellularLocation>
</comment>
<dbReference type="GO" id="GO:0008017">
    <property type="term" value="F:microtubule binding"/>
    <property type="evidence" value="ECO:0007669"/>
    <property type="project" value="InterPro"/>
</dbReference>
<evidence type="ECO:0000256" key="4">
    <source>
        <dbReference type="ARBA" id="ARBA00022741"/>
    </source>
</evidence>
<evidence type="ECO:0000259" key="12">
    <source>
        <dbReference type="PROSITE" id="PS50067"/>
    </source>
</evidence>
<protein>
    <recommendedName>
        <fullName evidence="12">Kinesin motor domain-containing protein</fullName>
    </recommendedName>
</protein>
<evidence type="ECO:0000256" key="2">
    <source>
        <dbReference type="ARBA" id="ARBA00022490"/>
    </source>
</evidence>
<dbReference type="GO" id="GO:0005634">
    <property type="term" value="C:nucleus"/>
    <property type="evidence" value="ECO:0007669"/>
    <property type="project" value="TreeGrafter"/>
</dbReference>
<dbReference type="InterPro" id="IPR036961">
    <property type="entry name" value="Kinesin_motor_dom_sf"/>
</dbReference>
<dbReference type="AlphaFoldDB" id="A0AAW1V984"/>
<feature type="binding site" evidence="9">
    <location>
        <begin position="152"/>
        <end position="159"/>
    </location>
    <ligand>
        <name>ATP</name>
        <dbReference type="ChEBI" id="CHEBI:30616"/>
    </ligand>
</feature>
<evidence type="ECO:0000313" key="14">
    <source>
        <dbReference type="Proteomes" id="UP001431783"/>
    </source>
</evidence>
<keyword evidence="8" id="KW-0206">Cytoskeleton</keyword>
<evidence type="ECO:0000256" key="5">
    <source>
        <dbReference type="ARBA" id="ARBA00022840"/>
    </source>
</evidence>
<dbReference type="GO" id="GO:0008574">
    <property type="term" value="F:plus-end-directed microtubule motor activity"/>
    <property type="evidence" value="ECO:0007669"/>
    <property type="project" value="TreeGrafter"/>
</dbReference>
<organism evidence="13 14">
    <name type="scientific">Henosepilachna vigintioctopunctata</name>
    <dbReference type="NCBI Taxonomy" id="420089"/>
    <lineage>
        <taxon>Eukaryota</taxon>
        <taxon>Metazoa</taxon>
        <taxon>Ecdysozoa</taxon>
        <taxon>Arthropoda</taxon>
        <taxon>Hexapoda</taxon>
        <taxon>Insecta</taxon>
        <taxon>Pterygota</taxon>
        <taxon>Neoptera</taxon>
        <taxon>Endopterygota</taxon>
        <taxon>Coleoptera</taxon>
        <taxon>Polyphaga</taxon>
        <taxon>Cucujiformia</taxon>
        <taxon>Coccinelloidea</taxon>
        <taxon>Coccinellidae</taxon>
        <taxon>Epilachninae</taxon>
        <taxon>Epilachnini</taxon>
        <taxon>Henosepilachna</taxon>
    </lineage>
</organism>
<evidence type="ECO:0000256" key="3">
    <source>
        <dbReference type="ARBA" id="ARBA00022553"/>
    </source>
</evidence>
<feature type="compositionally biased region" description="Acidic residues" evidence="11">
    <location>
        <begin position="54"/>
        <end position="63"/>
    </location>
</feature>
<dbReference type="Gene3D" id="3.40.850.10">
    <property type="entry name" value="Kinesin motor domain"/>
    <property type="match status" value="1"/>
</dbReference>
<evidence type="ECO:0000313" key="13">
    <source>
        <dbReference type="EMBL" id="KAK9888857.1"/>
    </source>
</evidence>
<comment type="caution">
    <text evidence="13">The sequence shown here is derived from an EMBL/GenBank/DDBJ whole genome shotgun (WGS) entry which is preliminary data.</text>
</comment>
<evidence type="ECO:0000256" key="7">
    <source>
        <dbReference type="ARBA" id="ARBA00023175"/>
    </source>
</evidence>
<dbReference type="PANTHER" id="PTHR47970:SF29">
    <property type="entry name" value="KINESIN FAMILY MEMBER 20B"/>
    <property type="match status" value="1"/>
</dbReference>
<keyword evidence="3" id="KW-0597">Phosphoprotein</keyword>
<evidence type="ECO:0000256" key="9">
    <source>
        <dbReference type="PROSITE-ProRule" id="PRU00283"/>
    </source>
</evidence>
<evidence type="ECO:0000256" key="6">
    <source>
        <dbReference type="ARBA" id="ARBA00023054"/>
    </source>
</evidence>
<reference evidence="13 14" key="1">
    <citation type="submission" date="2023-03" db="EMBL/GenBank/DDBJ databases">
        <title>Genome insight into feeding habits of ladybird beetles.</title>
        <authorList>
            <person name="Li H.-S."/>
            <person name="Huang Y.-H."/>
            <person name="Pang H."/>
        </authorList>
    </citation>
    <scope>NUCLEOTIDE SEQUENCE [LARGE SCALE GENOMIC DNA]</scope>
    <source>
        <strain evidence="13">SYSU_2023b</strain>
        <tissue evidence="13">Whole body</tissue>
    </source>
</reference>
<keyword evidence="5 9" id="KW-0067">ATP-binding</keyword>
<dbReference type="InterPro" id="IPR047149">
    <property type="entry name" value="KIF11-like"/>
</dbReference>
<dbReference type="GO" id="GO:0007018">
    <property type="term" value="P:microtubule-based movement"/>
    <property type="evidence" value="ECO:0007669"/>
    <property type="project" value="InterPro"/>
</dbReference>
<dbReference type="GO" id="GO:0005876">
    <property type="term" value="C:spindle microtubule"/>
    <property type="evidence" value="ECO:0007669"/>
    <property type="project" value="TreeGrafter"/>
</dbReference>
<keyword evidence="14" id="KW-1185">Reference proteome</keyword>